<dbReference type="Pfam" id="PF01168">
    <property type="entry name" value="Ala_racemase_N"/>
    <property type="match status" value="1"/>
</dbReference>
<dbReference type="Proteomes" id="UP000027931">
    <property type="component" value="Unassembled WGS sequence"/>
</dbReference>
<sequence>MDYEKRLQEIRSQIAQACSRVGRDPADVTIVAVTKYIDTAQTEAVVRAGLTDIGENRLQVALPKMEGMAPELQEQVRWHYIGSLQTKKVKDVLQRFDWIHSVDRSSLALEIQKRAASIGRPVPCLVQVNVSGEESKSGFAPEEVPSFLQEAQGLDFVDIRGFMTMAPASTNPEDARPVFRGLRELRDNMIAQGWLPASARELSMGMSGDYSVAVEEGATLVRLGSVLVK</sequence>
<dbReference type="PANTHER" id="PTHR10146:SF14">
    <property type="entry name" value="PYRIDOXAL PHOSPHATE HOMEOSTASIS PROTEIN"/>
    <property type="match status" value="1"/>
</dbReference>
<dbReference type="EMBL" id="JMIR01000055">
    <property type="protein sequence ID" value="KEO80931.1"/>
    <property type="molecule type" value="Genomic_DNA"/>
</dbReference>
<gene>
    <name evidence="6" type="ORF">EL26_23565</name>
</gene>
<dbReference type="NCBIfam" id="TIGR00044">
    <property type="entry name" value="YggS family pyridoxal phosphate-dependent enzyme"/>
    <property type="match status" value="1"/>
</dbReference>
<evidence type="ECO:0000256" key="3">
    <source>
        <dbReference type="PIRSR" id="PIRSR004848-1"/>
    </source>
</evidence>
<dbReference type="PIRSF" id="PIRSF004848">
    <property type="entry name" value="YBL036c_PLPDEIII"/>
    <property type="match status" value="1"/>
</dbReference>
<comment type="function">
    <text evidence="2">Pyridoxal 5'-phosphate (PLP)-binding protein, which is involved in PLP homeostasis.</text>
</comment>
<dbReference type="HAMAP" id="MF_02087">
    <property type="entry name" value="PLP_homeostasis"/>
    <property type="match status" value="1"/>
</dbReference>
<evidence type="ECO:0000313" key="7">
    <source>
        <dbReference type="Proteomes" id="UP000027931"/>
    </source>
</evidence>
<dbReference type="OrthoDB" id="9804072at2"/>
<evidence type="ECO:0000313" key="6">
    <source>
        <dbReference type="EMBL" id="KEO80931.1"/>
    </source>
</evidence>
<dbReference type="CDD" id="cd00635">
    <property type="entry name" value="PLPDE_III_YBL036c_like"/>
    <property type="match status" value="1"/>
</dbReference>
<dbReference type="InterPro" id="IPR001608">
    <property type="entry name" value="Ala_racemase_N"/>
</dbReference>
<feature type="domain" description="Alanine racemase N-terminal" evidence="5">
    <location>
        <begin position="7"/>
        <end position="228"/>
    </location>
</feature>
<comment type="similarity">
    <text evidence="2 4">Belongs to the pyridoxal phosphate-binding protein YggS/PROSC family.</text>
</comment>
<evidence type="ECO:0000256" key="4">
    <source>
        <dbReference type="RuleBase" id="RU004514"/>
    </source>
</evidence>
<dbReference type="STRING" id="1157490.EL26_23565"/>
<accession>A0A074LFA9</accession>
<dbReference type="GO" id="GO:0030170">
    <property type="term" value="F:pyridoxal phosphate binding"/>
    <property type="evidence" value="ECO:0007669"/>
    <property type="project" value="UniProtKB-UniRule"/>
</dbReference>
<evidence type="ECO:0000256" key="2">
    <source>
        <dbReference type="HAMAP-Rule" id="MF_02087"/>
    </source>
</evidence>
<dbReference type="SUPFAM" id="SSF51419">
    <property type="entry name" value="PLP-binding barrel"/>
    <property type="match status" value="1"/>
</dbReference>
<comment type="caution">
    <text evidence="6">The sequence shown here is derived from an EMBL/GenBank/DDBJ whole genome shotgun (WGS) entry which is preliminary data.</text>
</comment>
<organism evidence="6 7">
    <name type="scientific">Tumebacillus flagellatus</name>
    <dbReference type="NCBI Taxonomy" id="1157490"/>
    <lineage>
        <taxon>Bacteria</taxon>
        <taxon>Bacillati</taxon>
        <taxon>Bacillota</taxon>
        <taxon>Bacilli</taxon>
        <taxon>Bacillales</taxon>
        <taxon>Alicyclobacillaceae</taxon>
        <taxon>Tumebacillus</taxon>
    </lineage>
</organism>
<protein>
    <recommendedName>
        <fullName evidence="2">Pyridoxal phosphate homeostasis protein</fullName>
        <shortName evidence="2">PLP homeostasis protein</shortName>
    </recommendedName>
</protein>
<dbReference type="Gene3D" id="3.20.20.10">
    <property type="entry name" value="Alanine racemase"/>
    <property type="match status" value="1"/>
</dbReference>
<keyword evidence="7" id="KW-1185">Reference proteome</keyword>
<evidence type="ECO:0000256" key="1">
    <source>
        <dbReference type="ARBA" id="ARBA00022898"/>
    </source>
</evidence>
<dbReference type="PANTHER" id="PTHR10146">
    <property type="entry name" value="PROLINE SYNTHETASE CO-TRANSCRIBED BACTERIAL HOMOLOG PROTEIN"/>
    <property type="match status" value="1"/>
</dbReference>
<dbReference type="eggNOG" id="COG0325">
    <property type="taxonomic scope" value="Bacteria"/>
</dbReference>
<dbReference type="AlphaFoldDB" id="A0A074LFA9"/>
<reference evidence="6 7" key="1">
    <citation type="journal article" date="2013" name="Int. J. Syst. Evol. Microbiol.">
        <title>Tumebacillus flagellatus sp. nov., an alpha-amylase/pullulanase-producing bacterium isolated from cassava wastewater.</title>
        <authorList>
            <person name="Wang Q."/>
            <person name="Xie N."/>
            <person name="Qin Y."/>
            <person name="Shen N."/>
            <person name="Zhu J."/>
            <person name="Mi H."/>
            <person name="Huang R."/>
        </authorList>
    </citation>
    <scope>NUCLEOTIDE SEQUENCE [LARGE SCALE GENOMIC DNA]</scope>
    <source>
        <strain evidence="6 7">GST4</strain>
    </source>
</reference>
<dbReference type="InterPro" id="IPR011078">
    <property type="entry name" value="PyrdxlP_homeostasis"/>
</dbReference>
<comment type="cofactor">
    <cofactor evidence="3">
        <name>pyridoxal 5'-phosphate</name>
        <dbReference type="ChEBI" id="CHEBI:597326"/>
    </cofactor>
</comment>
<feature type="modified residue" description="N6-(pyridoxal phosphate)lysine" evidence="2 3">
    <location>
        <position position="35"/>
    </location>
</feature>
<dbReference type="RefSeq" id="WP_038094557.1">
    <property type="nucleotide sequence ID" value="NZ_JMIR01000055.1"/>
</dbReference>
<proteinExistence type="inferred from homology"/>
<dbReference type="InterPro" id="IPR029066">
    <property type="entry name" value="PLP-binding_barrel"/>
</dbReference>
<keyword evidence="1 2" id="KW-0663">Pyridoxal phosphate</keyword>
<evidence type="ECO:0000259" key="5">
    <source>
        <dbReference type="Pfam" id="PF01168"/>
    </source>
</evidence>
<name>A0A074LFA9_9BACL</name>